<dbReference type="VEuPathDB" id="FungiDB:CPAG_08124"/>
<proteinExistence type="predicted"/>
<name>A0A0J6FN74_COCPO</name>
<dbReference type="EMBL" id="DS268113">
    <property type="protein sequence ID" value="KMM71823.1"/>
    <property type="molecule type" value="Genomic_DNA"/>
</dbReference>
<gene>
    <name evidence="1" type="ORF">CPAG_08124</name>
</gene>
<reference evidence="2" key="2">
    <citation type="journal article" date="2009" name="Genome Res.">
        <title>Comparative genomic analyses of the human fungal pathogens Coccidioides and their relatives.</title>
        <authorList>
            <person name="Sharpton T.J."/>
            <person name="Stajich J.E."/>
            <person name="Rounsley S.D."/>
            <person name="Gardner M.J."/>
            <person name="Wortman J.R."/>
            <person name="Jordar V.S."/>
            <person name="Maiti R."/>
            <person name="Kodira C.D."/>
            <person name="Neafsey D.E."/>
            <person name="Zeng Q."/>
            <person name="Hung C.-Y."/>
            <person name="McMahan C."/>
            <person name="Muszewska A."/>
            <person name="Grynberg M."/>
            <person name="Mandel M.A."/>
            <person name="Kellner E.M."/>
            <person name="Barker B.M."/>
            <person name="Galgiani J.N."/>
            <person name="Orbach M.J."/>
            <person name="Kirkland T.N."/>
            <person name="Cole G.T."/>
            <person name="Henn M.R."/>
            <person name="Birren B.W."/>
            <person name="Taylor J.W."/>
        </authorList>
    </citation>
    <scope>NUCLEOTIDE SEQUENCE [LARGE SCALE GENOMIC DNA]</scope>
    <source>
        <strain evidence="2">RMSCC 3488</strain>
    </source>
</reference>
<dbReference type="Proteomes" id="UP000054567">
    <property type="component" value="Unassembled WGS sequence"/>
</dbReference>
<reference evidence="1 2" key="1">
    <citation type="submission" date="2007-06" db="EMBL/GenBank/DDBJ databases">
        <title>The Genome Sequence of Coccidioides posadasii RMSCC_3488.</title>
        <authorList>
            <consortium name="Coccidioides Genome Resources Consortium"/>
            <consortium name="The Broad Institute Genome Sequencing Platform"/>
            <person name="Henn M.R."/>
            <person name="Sykes S."/>
            <person name="Young S."/>
            <person name="Jaffe D."/>
            <person name="Berlin A."/>
            <person name="Alvarez P."/>
            <person name="Butler J."/>
            <person name="Gnerre S."/>
            <person name="Grabherr M."/>
            <person name="Mauceli E."/>
            <person name="Brockman W."/>
            <person name="Kodira C."/>
            <person name="Alvarado L."/>
            <person name="Zeng Q."/>
            <person name="Crawford M."/>
            <person name="Antoine C."/>
            <person name="Devon K."/>
            <person name="Galgiani J."/>
            <person name="Orsborn K."/>
            <person name="Lewis M.L."/>
            <person name="Nusbaum C."/>
            <person name="Galagan J."/>
            <person name="Birren B."/>
        </authorList>
    </citation>
    <scope>NUCLEOTIDE SEQUENCE [LARGE SCALE GENOMIC DNA]</scope>
    <source>
        <strain evidence="1 2">RMSCC 3488</strain>
    </source>
</reference>
<evidence type="ECO:0000313" key="2">
    <source>
        <dbReference type="Proteomes" id="UP000054567"/>
    </source>
</evidence>
<evidence type="ECO:0000313" key="1">
    <source>
        <dbReference type="EMBL" id="KMM71823.1"/>
    </source>
</evidence>
<organism evidence="1 2">
    <name type="scientific">Coccidioides posadasii RMSCC 3488</name>
    <dbReference type="NCBI Taxonomy" id="454284"/>
    <lineage>
        <taxon>Eukaryota</taxon>
        <taxon>Fungi</taxon>
        <taxon>Dikarya</taxon>
        <taxon>Ascomycota</taxon>
        <taxon>Pezizomycotina</taxon>
        <taxon>Eurotiomycetes</taxon>
        <taxon>Eurotiomycetidae</taxon>
        <taxon>Onygenales</taxon>
        <taxon>Onygenaceae</taxon>
        <taxon>Coccidioides</taxon>
    </lineage>
</organism>
<accession>A0A0J6FN74</accession>
<protein>
    <submittedName>
        <fullName evidence="1">Uncharacterized protein</fullName>
    </submittedName>
</protein>
<dbReference type="AlphaFoldDB" id="A0A0J6FN74"/>
<sequence>MDIFGVNRIRIRRSWPEPRDKGQRMPEPSAKVKLASFRSARHLPVDRPLCCTTLAQLCGWLAGLMARPQPPVPGAIDSIHSRGFSEFGLFIDFLDGGFVFPGTRVAPPRAANHTASLLANRHQQVDQVN</sequence>
<reference evidence="2" key="3">
    <citation type="journal article" date="2010" name="Genome Res.">
        <title>Population genomic sequencing of Coccidioides fungi reveals recent hybridization and transposon control.</title>
        <authorList>
            <person name="Neafsey D.E."/>
            <person name="Barker B.M."/>
            <person name="Sharpton T.J."/>
            <person name="Stajich J.E."/>
            <person name="Park D.J."/>
            <person name="Whiston E."/>
            <person name="Hung C.-Y."/>
            <person name="McMahan C."/>
            <person name="White J."/>
            <person name="Sykes S."/>
            <person name="Heiman D."/>
            <person name="Young S."/>
            <person name="Zeng Q."/>
            <person name="Abouelleil A."/>
            <person name="Aftuck L."/>
            <person name="Bessette D."/>
            <person name="Brown A."/>
            <person name="FitzGerald M."/>
            <person name="Lui A."/>
            <person name="Macdonald J.P."/>
            <person name="Priest M."/>
            <person name="Orbach M.J."/>
            <person name="Galgiani J.N."/>
            <person name="Kirkland T.N."/>
            <person name="Cole G.T."/>
            <person name="Birren B.W."/>
            <person name="Henn M.R."/>
            <person name="Taylor J.W."/>
            <person name="Rounsley S.D."/>
        </authorList>
    </citation>
    <scope>NUCLEOTIDE SEQUENCE [LARGE SCALE GENOMIC DNA]</scope>
    <source>
        <strain evidence="2">RMSCC 3488</strain>
    </source>
</reference>